<feature type="binding site" evidence="8">
    <location>
        <position position="203"/>
    </location>
    <ligand>
        <name>Zn(2+)</name>
        <dbReference type="ChEBI" id="CHEBI:29105"/>
        <label>2</label>
    </ligand>
</feature>
<evidence type="ECO:0000256" key="1">
    <source>
        <dbReference type="ARBA" id="ARBA00006272"/>
    </source>
</evidence>
<evidence type="ECO:0000313" key="9">
    <source>
        <dbReference type="EMBL" id="HGW60587.1"/>
    </source>
</evidence>
<dbReference type="EMBL" id="DTHV01000131">
    <property type="protein sequence ID" value="HGW60587.1"/>
    <property type="molecule type" value="Genomic_DNA"/>
</dbReference>
<evidence type="ECO:0000256" key="8">
    <source>
        <dbReference type="PIRSR" id="PIRSR001123-2"/>
    </source>
</evidence>
<feature type="binding site" evidence="8">
    <location>
        <position position="313"/>
    </location>
    <ligand>
        <name>Zn(2+)</name>
        <dbReference type="ChEBI" id="CHEBI:29105"/>
        <label>2</label>
    </ligand>
</feature>
<dbReference type="PIRSF" id="PIRSF001123">
    <property type="entry name" value="PepA_GA"/>
    <property type="match status" value="1"/>
</dbReference>
<dbReference type="SUPFAM" id="SSF101821">
    <property type="entry name" value="Aminopeptidase/glucanase lid domain"/>
    <property type="match status" value="1"/>
</dbReference>
<comment type="similarity">
    <text evidence="1 6">Belongs to the peptidase M42 family.</text>
</comment>
<dbReference type="InterPro" id="IPR023367">
    <property type="entry name" value="Peptidase_M42_dom2"/>
</dbReference>
<protein>
    <submittedName>
        <fullName evidence="9">M42 family peptidase</fullName>
    </submittedName>
</protein>
<dbReference type="GO" id="GO:0004177">
    <property type="term" value="F:aminopeptidase activity"/>
    <property type="evidence" value="ECO:0007669"/>
    <property type="project" value="UniProtKB-UniRule"/>
</dbReference>
<dbReference type="AlphaFoldDB" id="A0A7C4U177"/>
<keyword evidence="5" id="KW-0378">Hydrolase</keyword>
<name>A0A7C4U177_9BACT</name>
<feature type="binding site" evidence="8">
    <location>
        <position position="174"/>
    </location>
    <ligand>
        <name>Zn(2+)</name>
        <dbReference type="ChEBI" id="CHEBI:29105"/>
        <label>2</label>
    </ligand>
</feature>
<feature type="active site" description="Proton acceptor" evidence="7">
    <location>
        <position position="202"/>
    </location>
</feature>
<evidence type="ECO:0000256" key="2">
    <source>
        <dbReference type="ARBA" id="ARBA00022438"/>
    </source>
</evidence>
<dbReference type="Pfam" id="PF05343">
    <property type="entry name" value="Peptidase_M42"/>
    <property type="match status" value="1"/>
</dbReference>
<feature type="binding site" evidence="8">
    <location>
        <position position="225"/>
    </location>
    <ligand>
        <name>Zn(2+)</name>
        <dbReference type="ChEBI" id="CHEBI:29105"/>
        <label>1</label>
    </ligand>
</feature>
<evidence type="ECO:0000256" key="6">
    <source>
        <dbReference type="PIRNR" id="PIRNR001123"/>
    </source>
</evidence>
<evidence type="ECO:0000256" key="3">
    <source>
        <dbReference type="ARBA" id="ARBA00022670"/>
    </source>
</evidence>
<gene>
    <name evidence="9" type="ORF">ENV82_04075</name>
</gene>
<evidence type="ECO:0000256" key="5">
    <source>
        <dbReference type="ARBA" id="ARBA00022801"/>
    </source>
</evidence>
<reference evidence="9" key="1">
    <citation type="journal article" date="2020" name="mSystems">
        <title>Genome- and Community-Level Interaction Insights into Carbon Utilization and Element Cycling Functions of Hydrothermarchaeota in Hydrothermal Sediment.</title>
        <authorList>
            <person name="Zhou Z."/>
            <person name="Liu Y."/>
            <person name="Xu W."/>
            <person name="Pan J."/>
            <person name="Luo Z.H."/>
            <person name="Li M."/>
        </authorList>
    </citation>
    <scope>NUCLEOTIDE SEQUENCE [LARGE SCALE GENOMIC DNA]</scope>
    <source>
        <strain evidence="9">SpSt-794</strain>
    </source>
</reference>
<dbReference type="PANTHER" id="PTHR32481:SF0">
    <property type="entry name" value="AMINOPEPTIDASE YPDE-RELATED"/>
    <property type="match status" value="1"/>
</dbReference>
<keyword evidence="4 8" id="KW-0479">Metal-binding</keyword>
<keyword evidence="2" id="KW-0031">Aminopeptidase</keyword>
<evidence type="ECO:0000256" key="4">
    <source>
        <dbReference type="ARBA" id="ARBA00022723"/>
    </source>
</evidence>
<sequence length="340" mass="37743">MANIELIKKLSKAFGVSSFENEVIDILREELKGYVDSIEVDEMQNLIALKNFDSPKSKVMLNAHMDEVGLFVKNVTPSGFIKFVKVGGIDDRVLLGKRVIIGEKKVRGVIATKPIHLQKESEKDLVDKSWDMVIDIGAKTKEEALKLVQVGEGIAFDTEFEEIGDGFFVGKAFDDRLGCAIIAEVLKEEFDFPLIALFSSQEETGLRGVTTGAFKYTADISITIEGTVSSDFPDVSDFNKVSVIGDGPVITVKDASVITDHDLRKRLIETAEKFHIPYQYKRVAVGGTDSSKIQVTKEGVKVLVMAVPVRYIHSPVSLFYLDDYENTKRLLVEFLHSLEG</sequence>
<organism evidence="9">
    <name type="scientific">Caldisericum exile</name>
    <dbReference type="NCBI Taxonomy" id="693075"/>
    <lineage>
        <taxon>Bacteria</taxon>
        <taxon>Pseudomonadati</taxon>
        <taxon>Caldisericota/Cryosericota group</taxon>
        <taxon>Caldisericota</taxon>
        <taxon>Caldisericia</taxon>
        <taxon>Caldisericales</taxon>
        <taxon>Caldisericaceae</taxon>
        <taxon>Caldisericum</taxon>
    </lineage>
</organism>
<dbReference type="InterPro" id="IPR008007">
    <property type="entry name" value="Peptidase_M42"/>
</dbReference>
<keyword evidence="3" id="KW-0645">Protease</keyword>
<comment type="caution">
    <text evidence="9">The sequence shown here is derived from an EMBL/GenBank/DDBJ whole genome shotgun (WGS) entry which is preliminary data.</text>
</comment>
<comment type="cofactor">
    <cofactor evidence="8">
        <name>a divalent metal cation</name>
        <dbReference type="ChEBI" id="CHEBI:60240"/>
    </cofactor>
    <text evidence="8">Binds 2 divalent metal cations per subunit.</text>
</comment>
<dbReference type="PANTHER" id="PTHR32481">
    <property type="entry name" value="AMINOPEPTIDASE"/>
    <property type="match status" value="1"/>
</dbReference>
<dbReference type="CDD" id="cd05656">
    <property type="entry name" value="M42_Frv"/>
    <property type="match status" value="1"/>
</dbReference>
<accession>A0A7C4U177</accession>
<proteinExistence type="inferred from homology"/>
<evidence type="ECO:0000256" key="7">
    <source>
        <dbReference type="PIRSR" id="PIRSR001123-1"/>
    </source>
</evidence>
<dbReference type="SUPFAM" id="SSF53187">
    <property type="entry name" value="Zn-dependent exopeptidases"/>
    <property type="match status" value="1"/>
</dbReference>
<dbReference type="Gene3D" id="2.40.30.40">
    <property type="entry name" value="Peptidase M42, domain 2"/>
    <property type="match status" value="1"/>
</dbReference>
<dbReference type="InterPro" id="IPR051464">
    <property type="entry name" value="Peptidase_M42_aminopept"/>
</dbReference>
<dbReference type="GO" id="GO:0046872">
    <property type="term" value="F:metal ion binding"/>
    <property type="evidence" value="ECO:0007669"/>
    <property type="project" value="UniProtKB-UniRule"/>
</dbReference>
<feature type="binding site" evidence="8">
    <location>
        <position position="174"/>
    </location>
    <ligand>
        <name>Zn(2+)</name>
        <dbReference type="ChEBI" id="CHEBI:29105"/>
        <label>1</label>
    </ligand>
</feature>
<dbReference type="GO" id="GO:0006508">
    <property type="term" value="P:proteolysis"/>
    <property type="evidence" value="ECO:0007669"/>
    <property type="project" value="UniProtKB-KW"/>
</dbReference>
<feature type="binding site" evidence="8">
    <location>
        <position position="64"/>
    </location>
    <ligand>
        <name>Zn(2+)</name>
        <dbReference type="ChEBI" id="CHEBI:29105"/>
        <label>1</label>
    </ligand>
</feature>
<dbReference type="Gene3D" id="3.40.630.10">
    <property type="entry name" value="Zn peptidases"/>
    <property type="match status" value="1"/>
</dbReference>